<organism evidence="4 5">
    <name type="scientific">Rathayibacter toxicus</name>
    <dbReference type="NCBI Taxonomy" id="145458"/>
    <lineage>
        <taxon>Bacteria</taxon>
        <taxon>Bacillati</taxon>
        <taxon>Actinomycetota</taxon>
        <taxon>Actinomycetes</taxon>
        <taxon>Micrococcales</taxon>
        <taxon>Microbacteriaceae</taxon>
        <taxon>Rathayibacter</taxon>
    </lineage>
</organism>
<dbReference type="EMBL" id="PSWU01000001">
    <property type="protein sequence ID" value="PPI17075.1"/>
    <property type="molecule type" value="Genomic_DNA"/>
</dbReference>
<dbReference type="Proteomes" id="UP000237966">
    <property type="component" value="Unassembled WGS sequence"/>
</dbReference>
<dbReference type="PANTHER" id="PTHR35530:SF1">
    <property type="entry name" value="2-HYDROXYMUCONATE TAUTOMERASE"/>
    <property type="match status" value="1"/>
</dbReference>
<dbReference type="PANTHER" id="PTHR35530">
    <property type="entry name" value="TAUTOMERASE-RELATED"/>
    <property type="match status" value="1"/>
</dbReference>
<accession>A0A2S5Y9Q9</accession>
<dbReference type="Pfam" id="PF01361">
    <property type="entry name" value="Tautomerase"/>
    <property type="match status" value="1"/>
</dbReference>
<proteinExistence type="inferred from homology"/>
<evidence type="ECO:0000256" key="2">
    <source>
        <dbReference type="ARBA" id="ARBA00023235"/>
    </source>
</evidence>
<dbReference type="OrthoDB" id="4965437at2"/>
<dbReference type="RefSeq" id="WP_081656820.1">
    <property type="nucleotide sequence ID" value="NZ_CP010848.1"/>
</dbReference>
<evidence type="ECO:0000313" key="4">
    <source>
        <dbReference type="EMBL" id="PPI17075.1"/>
    </source>
</evidence>
<dbReference type="GO" id="GO:0016853">
    <property type="term" value="F:isomerase activity"/>
    <property type="evidence" value="ECO:0007669"/>
    <property type="project" value="UniProtKB-KW"/>
</dbReference>
<dbReference type="InterPro" id="IPR004370">
    <property type="entry name" value="4-OT-like_dom"/>
</dbReference>
<gene>
    <name evidence="4" type="ORF">C5C51_00115</name>
</gene>
<reference evidence="4 5" key="1">
    <citation type="submission" date="2018-02" db="EMBL/GenBank/DDBJ databases">
        <title>Bacteriophage NCPPB3778 and a type I-E CRISPR drive the evolution of the US Biological Select Agent, Rathayibacter toxicus.</title>
        <authorList>
            <person name="Davis E.W.II."/>
            <person name="Tabima J.F."/>
            <person name="Weisberg A.J."/>
            <person name="Lopes L.D."/>
            <person name="Wiseman M.S."/>
            <person name="Wiseman M.S."/>
            <person name="Pupko T."/>
            <person name="Belcher M.S."/>
            <person name="Sechler A.J."/>
            <person name="Tancos M.A."/>
            <person name="Schroeder B.K."/>
            <person name="Murray T.D."/>
            <person name="Luster D.G."/>
            <person name="Schneider W.L."/>
            <person name="Rogers E."/>
            <person name="Andreote F.D."/>
            <person name="Grunwald N.J."/>
            <person name="Putnam M.L."/>
            <person name="Chang J.H."/>
        </authorList>
    </citation>
    <scope>NUCLEOTIDE SEQUENCE [LARGE SCALE GENOMIC DNA]</scope>
    <source>
        <strain evidence="4 5">FH99</strain>
    </source>
</reference>
<dbReference type="AlphaFoldDB" id="A0A2S5Y9Q9"/>
<keyword evidence="2" id="KW-0413">Isomerase</keyword>
<feature type="domain" description="4-oxalocrotonate tautomerase-like" evidence="3">
    <location>
        <begin position="2"/>
        <end position="60"/>
    </location>
</feature>
<comment type="caution">
    <text evidence="4">The sequence shown here is derived from an EMBL/GenBank/DDBJ whole genome shotgun (WGS) entry which is preliminary data.</text>
</comment>
<dbReference type="Gene3D" id="3.30.429.10">
    <property type="entry name" value="Macrophage Migration Inhibitory Factor"/>
    <property type="match status" value="1"/>
</dbReference>
<sequence length="65" mass="6916">MPIITITQTPGKDRPVKEEILKQVTDAYVAASGATPSSVWVTITEVDGESWSIGGETLAQRAASR</sequence>
<dbReference type="SUPFAM" id="SSF55331">
    <property type="entry name" value="Tautomerase/MIF"/>
    <property type="match status" value="1"/>
</dbReference>
<protein>
    <submittedName>
        <fullName evidence="4">4-oxalocrotonate tautomerase</fullName>
    </submittedName>
</protein>
<dbReference type="InterPro" id="IPR014347">
    <property type="entry name" value="Tautomerase/MIF_sf"/>
</dbReference>
<name>A0A2S5Y9Q9_9MICO</name>
<evidence type="ECO:0000256" key="1">
    <source>
        <dbReference type="ARBA" id="ARBA00006723"/>
    </source>
</evidence>
<evidence type="ECO:0000313" key="5">
    <source>
        <dbReference type="Proteomes" id="UP000237966"/>
    </source>
</evidence>
<comment type="similarity">
    <text evidence="1">Belongs to the 4-oxalocrotonate tautomerase family.</text>
</comment>
<dbReference type="GeneID" id="93666168"/>
<evidence type="ECO:0000259" key="3">
    <source>
        <dbReference type="Pfam" id="PF01361"/>
    </source>
</evidence>